<keyword evidence="13 14" id="KW-0464">Manganese</keyword>
<evidence type="ECO:0000313" key="18">
    <source>
        <dbReference type="EMBL" id="MDJ1157828.1"/>
    </source>
</evidence>
<keyword evidence="10 14" id="KW-0479">Metal-binding</keyword>
<evidence type="ECO:0000256" key="16">
    <source>
        <dbReference type="RuleBase" id="RU003515"/>
    </source>
</evidence>
<feature type="binding site" evidence="14 15">
    <location>
        <position position="129"/>
    </location>
    <ligand>
        <name>a divalent metal cation</name>
        <dbReference type="ChEBI" id="CHEBI:60240"/>
    </ligand>
</feature>
<feature type="binding site" evidence="14 15">
    <location>
        <position position="38"/>
    </location>
    <ligand>
        <name>a divalent metal cation</name>
        <dbReference type="ChEBI" id="CHEBI:60240"/>
    </ligand>
</feature>
<comment type="cofactor">
    <cofactor evidence="2">
        <name>Mg(2+)</name>
        <dbReference type="ChEBI" id="CHEBI:18420"/>
    </cofactor>
</comment>
<dbReference type="InterPro" id="IPR024567">
    <property type="entry name" value="RNase_HII/HIII_dom"/>
</dbReference>
<keyword evidence="8 14" id="KW-0963">Cytoplasm</keyword>
<dbReference type="CDD" id="cd07182">
    <property type="entry name" value="RNase_HII_bacteria_HII_like"/>
    <property type="match status" value="1"/>
</dbReference>
<protein>
    <recommendedName>
        <fullName evidence="7 14">Ribonuclease HII</fullName>
        <shortName evidence="14">RNase HII</shortName>
        <ecNumber evidence="6 14">3.1.26.4</ecNumber>
    </recommendedName>
</protein>
<dbReference type="RefSeq" id="WP_283739824.1">
    <property type="nucleotide sequence ID" value="NZ_JASJEV010000003.1"/>
</dbReference>
<dbReference type="Gene3D" id="3.30.420.10">
    <property type="entry name" value="Ribonuclease H-like superfamily/Ribonuclease H"/>
    <property type="match status" value="1"/>
</dbReference>
<name>A0ABT7AEM8_9HYPH</name>
<dbReference type="NCBIfam" id="NF000595">
    <property type="entry name" value="PRK00015.1-3"/>
    <property type="match status" value="1"/>
</dbReference>
<comment type="similarity">
    <text evidence="5 14 16">Belongs to the RNase HII family.</text>
</comment>
<dbReference type="InterPro" id="IPR036397">
    <property type="entry name" value="RNaseH_sf"/>
</dbReference>
<evidence type="ECO:0000256" key="2">
    <source>
        <dbReference type="ARBA" id="ARBA00001946"/>
    </source>
</evidence>
<evidence type="ECO:0000256" key="4">
    <source>
        <dbReference type="ARBA" id="ARBA00004496"/>
    </source>
</evidence>
<dbReference type="EC" id="3.1.26.4" evidence="6 14"/>
<dbReference type="SUPFAM" id="SSF53098">
    <property type="entry name" value="Ribonuclease H-like"/>
    <property type="match status" value="1"/>
</dbReference>
<feature type="domain" description="RNase H type-2" evidence="17">
    <location>
        <begin position="32"/>
        <end position="219"/>
    </location>
</feature>
<dbReference type="InterPro" id="IPR012337">
    <property type="entry name" value="RNaseH-like_sf"/>
</dbReference>
<dbReference type="Pfam" id="PF01351">
    <property type="entry name" value="RNase_HII"/>
    <property type="match status" value="1"/>
</dbReference>
<accession>A0ABT7AEM8</accession>
<dbReference type="Proteomes" id="UP001321492">
    <property type="component" value="Unassembled WGS sequence"/>
</dbReference>
<dbReference type="EMBL" id="JASJEV010000003">
    <property type="protein sequence ID" value="MDJ1157828.1"/>
    <property type="molecule type" value="Genomic_DNA"/>
</dbReference>
<comment type="function">
    <text evidence="3 14 16">Endonuclease that specifically degrades the RNA of RNA-DNA hybrids.</text>
</comment>
<evidence type="ECO:0000256" key="8">
    <source>
        <dbReference type="ARBA" id="ARBA00022490"/>
    </source>
</evidence>
<evidence type="ECO:0000256" key="3">
    <source>
        <dbReference type="ARBA" id="ARBA00004065"/>
    </source>
</evidence>
<dbReference type="PROSITE" id="PS51975">
    <property type="entry name" value="RNASE_H_2"/>
    <property type="match status" value="1"/>
</dbReference>
<reference evidence="18 19" key="1">
    <citation type="submission" date="2023-05" db="EMBL/GenBank/DDBJ databases">
        <title>Chelatococcus sp. nov., a moderately thermophilic bacterium isolated from hot spring microbial mat.</title>
        <authorList>
            <person name="Hu C.-J."/>
            <person name="Li W.-J."/>
        </authorList>
    </citation>
    <scope>NUCLEOTIDE SEQUENCE [LARGE SCALE GENOMIC DNA]</scope>
    <source>
        <strain evidence="18 19">SYSU G07232</strain>
    </source>
</reference>
<evidence type="ECO:0000256" key="10">
    <source>
        <dbReference type="ARBA" id="ARBA00022723"/>
    </source>
</evidence>
<sequence>MTRRSKPDSLLPDLSCGPTFVREEHMRRRGVWPVAGVDEVGRGPLAGPVVVAAVVLDPGRIPEGLADSKKLDARRREELYEEILASAEVGLACVPARDIDATDIRRATLAAMTRALEALPARPAHALVDGRDRPRAPCPVEAVIKGDATVSSIAAAAIIAKVTRDRMMARLCSHYPVYGFSRHAGYGTAAHLAAIREHGPSPFHRMSFAPLKNGVGPSE</sequence>
<proteinExistence type="inferred from homology"/>
<evidence type="ECO:0000256" key="12">
    <source>
        <dbReference type="ARBA" id="ARBA00022801"/>
    </source>
</evidence>
<comment type="catalytic activity">
    <reaction evidence="1 14 15 16">
        <text>Endonucleolytic cleavage to 5'-phosphomonoester.</text>
        <dbReference type="EC" id="3.1.26.4"/>
    </reaction>
</comment>
<evidence type="ECO:0000256" key="13">
    <source>
        <dbReference type="ARBA" id="ARBA00023211"/>
    </source>
</evidence>
<comment type="caution">
    <text evidence="18">The sequence shown here is derived from an EMBL/GenBank/DDBJ whole genome shotgun (WGS) entry which is preliminary data.</text>
</comment>
<dbReference type="PANTHER" id="PTHR10954">
    <property type="entry name" value="RIBONUCLEASE H2 SUBUNIT A"/>
    <property type="match status" value="1"/>
</dbReference>
<evidence type="ECO:0000313" key="19">
    <source>
        <dbReference type="Proteomes" id="UP001321492"/>
    </source>
</evidence>
<gene>
    <name evidence="14" type="primary">rnhB</name>
    <name evidence="18" type="ORF">QNA08_06235</name>
</gene>
<evidence type="ECO:0000256" key="6">
    <source>
        <dbReference type="ARBA" id="ARBA00012180"/>
    </source>
</evidence>
<evidence type="ECO:0000256" key="11">
    <source>
        <dbReference type="ARBA" id="ARBA00022759"/>
    </source>
</evidence>
<evidence type="ECO:0000256" key="9">
    <source>
        <dbReference type="ARBA" id="ARBA00022722"/>
    </source>
</evidence>
<feature type="binding site" evidence="14 15">
    <location>
        <position position="39"/>
    </location>
    <ligand>
        <name>a divalent metal cation</name>
        <dbReference type="ChEBI" id="CHEBI:60240"/>
    </ligand>
</feature>
<comment type="subcellular location">
    <subcellularLocation>
        <location evidence="4 14">Cytoplasm</location>
    </subcellularLocation>
</comment>
<keyword evidence="11 14" id="KW-0255">Endonuclease</keyword>
<keyword evidence="19" id="KW-1185">Reference proteome</keyword>
<comment type="cofactor">
    <cofactor evidence="14 15">
        <name>Mn(2+)</name>
        <dbReference type="ChEBI" id="CHEBI:29035"/>
    </cofactor>
    <cofactor evidence="14 15">
        <name>Mg(2+)</name>
        <dbReference type="ChEBI" id="CHEBI:18420"/>
    </cofactor>
    <text evidence="14 15">Manganese or magnesium. Binds 1 divalent metal ion per monomer in the absence of substrate. May bind a second metal ion after substrate binding.</text>
</comment>
<dbReference type="GO" id="GO:0004523">
    <property type="term" value="F:RNA-DNA hybrid ribonuclease activity"/>
    <property type="evidence" value="ECO:0007669"/>
    <property type="project" value="UniProtKB-EC"/>
</dbReference>
<keyword evidence="12 14" id="KW-0378">Hydrolase</keyword>
<dbReference type="PANTHER" id="PTHR10954:SF18">
    <property type="entry name" value="RIBONUCLEASE HII"/>
    <property type="match status" value="1"/>
</dbReference>
<evidence type="ECO:0000256" key="5">
    <source>
        <dbReference type="ARBA" id="ARBA00007383"/>
    </source>
</evidence>
<dbReference type="InterPro" id="IPR001352">
    <property type="entry name" value="RNase_HII/HIII"/>
</dbReference>
<dbReference type="HAMAP" id="MF_00052_B">
    <property type="entry name" value="RNase_HII_B"/>
    <property type="match status" value="1"/>
</dbReference>
<evidence type="ECO:0000256" key="15">
    <source>
        <dbReference type="PROSITE-ProRule" id="PRU01319"/>
    </source>
</evidence>
<evidence type="ECO:0000256" key="14">
    <source>
        <dbReference type="HAMAP-Rule" id="MF_00052"/>
    </source>
</evidence>
<evidence type="ECO:0000256" key="1">
    <source>
        <dbReference type="ARBA" id="ARBA00000077"/>
    </source>
</evidence>
<organism evidence="18 19">
    <name type="scientific">Chelatococcus albus</name>
    <dbReference type="NCBI Taxonomy" id="3047466"/>
    <lineage>
        <taxon>Bacteria</taxon>
        <taxon>Pseudomonadati</taxon>
        <taxon>Pseudomonadota</taxon>
        <taxon>Alphaproteobacteria</taxon>
        <taxon>Hyphomicrobiales</taxon>
        <taxon>Chelatococcaceae</taxon>
        <taxon>Chelatococcus</taxon>
    </lineage>
</organism>
<keyword evidence="9 14" id="KW-0540">Nuclease</keyword>
<evidence type="ECO:0000259" key="17">
    <source>
        <dbReference type="PROSITE" id="PS51975"/>
    </source>
</evidence>
<dbReference type="InterPro" id="IPR022898">
    <property type="entry name" value="RNase_HII"/>
</dbReference>
<evidence type="ECO:0000256" key="7">
    <source>
        <dbReference type="ARBA" id="ARBA00019179"/>
    </source>
</evidence>